<evidence type="ECO:0000256" key="3">
    <source>
        <dbReference type="PROSITE-ProRule" id="PRU00023"/>
    </source>
</evidence>
<gene>
    <name evidence="4" type="ORF">TRUGW13939_04347</name>
</gene>
<keyword evidence="2 3" id="KW-0040">ANK repeat</keyword>
<dbReference type="EMBL" id="CP055899">
    <property type="protein sequence ID" value="QKX57239.1"/>
    <property type="molecule type" value="Genomic_DNA"/>
</dbReference>
<dbReference type="PANTHER" id="PTHR24198:SF165">
    <property type="entry name" value="ANKYRIN REPEAT-CONTAINING PROTEIN-RELATED"/>
    <property type="match status" value="1"/>
</dbReference>
<dbReference type="InterPro" id="IPR036770">
    <property type="entry name" value="Ankyrin_rpt-contain_sf"/>
</dbReference>
<evidence type="ECO:0000313" key="5">
    <source>
        <dbReference type="Proteomes" id="UP000509510"/>
    </source>
</evidence>
<dbReference type="Gene3D" id="1.25.40.20">
    <property type="entry name" value="Ankyrin repeat-containing domain"/>
    <property type="match status" value="1"/>
</dbReference>
<organism evidence="4 5">
    <name type="scientific">Talaromyces rugulosus</name>
    <name type="common">Penicillium rugulosum</name>
    <dbReference type="NCBI Taxonomy" id="121627"/>
    <lineage>
        <taxon>Eukaryota</taxon>
        <taxon>Fungi</taxon>
        <taxon>Dikarya</taxon>
        <taxon>Ascomycota</taxon>
        <taxon>Pezizomycotina</taxon>
        <taxon>Eurotiomycetes</taxon>
        <taxon>Eurotiomycetidae</taxon>
        <taxon>Eurotiales</taxon>
        <taxon>Trichocomaceae</taxon>
        <taxon>Talaromyces</taxon>
        <taxon>Talaromyces sect. Islandici</taxon>
    </lineage>
</organism>
<dbReference type="RefSeq" id="XP_035343417.1">
    <property type="nucleotide sequence ID" value="XM_035487524.1"/>
</dbReference>
<dbReference type="OrthoDB" id="195446at2759"/>
<proteinExistence type="predicted"/>
<dbReference type="PROSITE" id="PS50297">
    <property type="entry name" value="ANK_REP_REGION"/>
    <property type="match status" value="1"/>
</dbReference>
<dbReference type="SMART" id="SM00248">
    <property type="entry name" value="ANK"/>
    <property type="match status" value="3"/>
</dbReference>
<evidence type="ECO:0000256" key="1">
    <source>
        <dbReference type="ARBA" id="ARBA00022737"/>
    </source>
</evidence>
<dbReference type="InterPro" id="IPR002110">
    <property type="entry name" value="Ankyrin_rpt"/>
</dbReference>
<dbReference type="Pfam" id="PF12796">
    <property type="entry name" value="Ank_2"/>
    <property type="match status" value="1"/>
</dbReference>
<dbReference type="KEGG" id="trg:TRUGW13939_04347"/>
<evidence type="ECO:0000256" key="2">
    <source>
        <dbReference type="ARBA" id="ARBA00023043"/>
    </source>
</evidence>
<dbReference type="SUPFAM" id="SSF48403">
    <property type="entry name" value="Ankyrin repeat"/>
    <property type="match status" value="1"/>
</dbReference>
<sequence length="252" mass="28700">MVFTAAKFLVMQVEQCDRTVPGDYGFALLVQEIIILQTLSQDNTSSLPFQLREYLKNSRNLRQRCDETDILPPIHKLLLLTRSDKIIQAAGNSGLLPHVVHERDLLGRRFLELILDEVPNPNLQCLLDFYTAPNEETDIFERTSLHVACMNGYENIVRLFLSTGVDPNARGLMGARPLHIAILCGYESLAFTLIRCGKVDISCTDDFGMTCLQYAQWGNFDSLVRLLCLHLRLQADSQRRNFSYYDSFEFSG</sequence>
<dbReference type="Proteomes" id="UP000509510">
    <property type="component" value="Chromosome II"/>
</dbReference>
<dbReference type="GeneID" id="55991849"/>
<evidence type="ECO:0000313" key="4">
    <source>
        <dbReference type="EMBL" id="QKX57239.1"/>
    </source>
</evidence>
<dbReference type="PANTHER" id="PTHR24198">
    <property type="entry name" value="ANKYRIN REPEAT AND PROTEIN KINASE DOMAIN-CONTAINING PROTEIN"/>
    <property type="match status" value="1"/>
</dbReference>
<name>A0A7H8QTG9_TALRU</name>
<dbReference type="AlphaFoldDB" id="A0A7H8QTG9"/>
<reference evidence="5" key="1">
    <citation type="submission" date="2020-06" db="EMBL/GenBank/DDBJ databases">
        <title>A chromosome-scale genome assembly of Talaromyces rugulosus W13939.</title>
        <authorList>
            <person name="Wang B."/>
            <person name="Guo L."/>
            <person name="Ye K."/>
            <person name="Wang L."/>
        </authorList>
    </citation>
    <scope>NUCLEOTIDE SEQUENCE [LARGE SCALE GENOMIC DNA]</scope>
    <source>
        <strain evidence="5">W13939</strain>
    </source>
</reference>
<dbReference type="PROSITE" id="PS50088">
    <property type="entry name" value="ANK_REPEAT"/>
    <property type="match status" value="1"/>
</dbReference>
<keyword evidence="1" id="KW-0677">Repeat</keyword>
<feature type="repeat" description="ANK" evidence="3">
    <location>
        <begin position="140"/>
        <end position="172"/>
    </location>
</feature>
<protein>
    <submittedName>
        <fullName evidence="4">Uncharacterized protein</fullName>
    </submittedName>
</protein>
<keyword evidence="5" id="KW-1185">Reference proteome</keyword>
<accession>A0A7H8QTG9</accession>